<evidence type="ECO:0000313" key="1">
    <source>
        <dbReference type="EMBL" id="MDJ1129149.1"/>
    </source>
</evidence>
<organism evidence="1 2">
    <name type="scientific">Kribbibacterium absianum</name>
    <dbReference type="NCBI Taxonomy" id="3044210"/>
    <lineage>
        <taxon>Bacteria</taxon>
        <taxon>Bacillati</taxon>
        <taxon>Actinomycetota</taxon>
        <taxon>Coriobacteriia</taxon>
        <taxon>Coriobacteriales</taxon>
        <taxon>Kribbibacteriaceae</taxon>
        <taxon>Kribbibacterium</taxon>
    </lineage>
</organism>
<reference evidence="1" key="1">
    <citation type="submission" date="2023-05" db="EMBL/GenBank/DDBJ databases">
        <title>[olsenella] sp. nov., isolated from a pig farm feces dump.</title>
        <authorList>
            <person name="Chang Y.-H."/>
        </authorList>
    </citation>
    <scope>NUCLEOTIDE SEQUENCE</scope>
    <source>
        <strain evidence="1">YH-ols2217</strain>
    </source>
</reference>
<dbReference type="Proteomes" id="UP001431693">
    <property type="component" value="Unassembled WGS sequence"/>
</dbReference>
<protein>
    <submittedName>
        <fullName evidence="1">Uncharacterized protein</fullName>
    </submittedName>
</protein>
<sequence length="89" mass="9574">MRLVPMKQGVASALALCGKGARGGLELRTFKKDRGVRIVAADGAVRLSEDGFVTESRELPSGSEAKRAVRAAVAREFPRSNKLYVQEVS</sequence>
<proteinExistence type="predicted"/>
<keyword evidence="2" id="KW-1185">Reference proteome</keyword>
<accession>A0ABT6ZJD0</accession>
<comment type="caution">
    <text evidence="1">The sequence shown here is derived from an EMBL/GenBank/DDBJ whole genome shotgun (WGS) entry which is preliminary data.</text>
</comment>
<name>A0ABT6ZJD0_9ACTN</name>
<gene>
    <name evidence="1" type="ORF">QJ043_03495</name>
</gene>
<evidence type="ECO:0000313" key="2">
    <source>
        <dbReference type="Proteomes" id="UP001431693"/>
    </source>
</evidence>
<dbReference type="EMBL" id="JASJEX010000002">
    <property type="protein sequence ID" value="MDJ1129149.1"/>
    <property type="molecule type" value="Genomic_DNA"/>
</dbReference>
<dbReference type="RefSeq" id="WP_283713882.1">
    <property type="nucleotide sequence ID" value="NZ_JASJEW010000007.1"/>
</dbReference>